<keyword evidence="6 9" id="KW-0862">Zinc</keyword>
<keyword evidence="7 9" id="KW-0456">Lyase</keyword>
<dbReference type="NCBIfam" id="TIGR03367">
    <property type="entry name" value="queuosine_QueD"/>
    <property type="match status" value="1"/>
</dbReference>
<dbReference type="UniPathway" id="UPA00391"/>
<feature type="active site" description="Proton acceptor" evidence="10">
    <location>
        <position position="26"/>
    </location>
</feature>
<name>A0A4D6XW43_9GAMM</name>
<evidence type="ECO:0000256" key="11">
    <source>
        <dbReference type="PIRSR" id="PIRSR006113-2"/>
    </source>
</evidence>
<feature type="binding site" evidence="11">
    <location>
        <position position="32"/>
    </location>
    <ligand>
        <name>Zn(2+)</name>
        <dbReference type="ChEBI" id="CHEBI:29105"/>
    </ligand>
</feature>
<comment type="catalytic activity">
    <reaction evidence="8 9">
        <text>7,8-dihydroneopterin 3'-triphosphate + H2O = 6-carboxy-5,6,7,8-tetrahydropterin + triphosphate + acetaldehyde + 2 H(+)</text>
        <dbReference type="Rhea" id="RHEA:27966"/>
        <dbReference type="ChEBI" id="CHEBI:15343"/>
        <dbReference type="ChEBI" id="CHEBI:15377"/>
        <dbReference type="ChEBI" id="CHEBI:15378"/>
        <dbReference type="ChEBI" id="CHEBI:18036"/>
        <dbReference type="ChEBI" id="CHEBI:58462"/>
        <dbReference type="ChEBI" id="CHEBI:61032"/>
        <dbReference type="EC" id="4.1.2.50"/>
    </reaction>
</comment>
<evidence type="ECO:0000256" key="8">
    <source>
        <dbReference type="ARBA" id="ARBA00048807"/>
    </source>
</evidence>
<evidence type="ECO:0000256" key="1">
    <source>
        <dbReference type="ARBA" id="ARBA00005061"/>
    </source>
</evidence>
<evidence type="ECO:0000313" key="13">
    <source>
        <dbReference type="Proteomes" id="UP000298773"/>
    </source>
</evidence>
<dbReference type="EMBL" id="CP034873">
    <property type="protein sequence ID" value="QCI21706.1"/>
    <property type="molecule type" value="Genomic_DNA"/>
</dbReference>
<dbReference type="InterPro" id="IPR007115">
    <property type="entry name" value="6-PTP_synth/QueD"/>
</dbReference>
<evidence type="ECO:0000256" key="7">
    <source>
        <dbReference type="ARBA" id="ARBA00023239"/>
    </source>
</evidence>
<gene>
    <name evidence="12" type="primary">queD</name>
    <name evidence="12" type="ORF">D9V69_02090</name>
</gene>
<dbReference type="RefSeq" id="WP_158356676.1">
    <property type="nucleotide sequence ID" value="NZ_CP034873.1"/>
</dbReference>
<feature type="active site" description="Charge relay system" evidence="10">
    <location>
        <position position="70"/>
    </location>
</feature>
<accession>A0A4D6XW43</accession>
<dbReference type="OrthoDB" id="9804698at2"/>
<dbReference type="FunFam" id="3.30.479.10:FF:000001">
    <property type="entry name" value="6-carboxy-5,6,7,8-tetrahydropterin synthase"/>
    <property type="match status" value="1"/>
</dbReference>
<dbReference type="SUPFAM" id="SSF55620">
    <property type="entry name" value="Tetrahydrobiopterin biosynthesis enzymes-like"/>
    <property type="match status" value="1"/>
</dbReference>
<dbReference type="Pfam" id="PF01242">
    <property type="entry name" value="PTPS"/>
    <property type="match status" value="1"/>
</dbReference>
<keyword evidence="5 9" id="KW-0671">Queuosine biosynthesis</keyword>
<comment type="pathway">
    <text evidence="1 9">Purine metabolism; 7-cyano-7-deazaguanine biosynthesis.</text>
</comment>
<evidence type="ECO:0000256" key="4">
    <source>
        <dbReference type="ARBA" id="ARBA00022723"/>
    </source>
</evidence>
<dbReference type="AlphaFoldDB" id="A0A4D6XW43"/>
<evidence type="ECO:0000256" key="9">
    <source>
        <dbReference type="PIRNR" id="PIRNR006113"/>
    </source>
</evidence>
<reference evidence="12 13" key="1">
    <citation type="submission" date="2018-12" db="EMBL/GenBank/DDBJ databases">
        <authorList>
            <person name="Chong R.A."/>
        </authorList>
    </citation>
    <scope>NUCLEOTIDE SEQUENCE [LARGE SCALE GENOMIC DNA]</scope>
    <source>
        <strain evidence="12 13">Hta</strain>
    </source>
</reference>
<feature type="binding site" evidence="11">
    <location>
        <position position="15"/>
    </location>
    <ligand>
        <name>Zn(2+)</name>
        <dbReference type="ChEBI" id="CHEBI:29105"/>
    </ligand>
</feature>
<protein>
    <recommendedName>
        <fullName evidence="3 9">6-carboxy-5,6,7,8-tetrahydropterin synthase</fullName>
        <ecNumber evidence="9">4.-.-.-</ecNumber>
    </recommendedName>
</protein>
<dbReference type="PANTHER" id="PTHR12589:SF7">
    <property type="entry name" value="6-PYRUVOYL TETRAHYDROBIOPTERIN SYNTHASE"/>
    <property type="match status" value="1"/>
</dbReference>
<dbReference type="Proteomes" id="UP000298773">
    <property type="component" value="Chromosome"/>
</dbReference>
<dbReference type="Gene3D" id="3.30.479.10">
    <property type="entry name" value="6-pyruvoyl tetrahydropterin synthase/QueD"/>
    <property type="match status" value="1"/>
</dbReference>
<dbReference type="EC" id="4.-.-.-" evidence="9"/>
<proteinExistence type="inferred from homology"/>
<dbReference type="GO" id="GO:0070497">
    <property type="term" value="F:6-carboxytetrahydropterin synthase activity"/>
    <property type="evidence" value="ECO:0007669"/>
    <property type="project" value="UniProtKB-EC"/>
</dbReference>
<organism evidence="12 13">
    <name type="scientific">Buchnera aphidicola</name>
    <name type="common">Hyadaphis tataricae</name>
    <dbReference type="NCBI Taxonomy" id="1241859"/>
    <lineage>
        <taxon>Bacteria</taxon>
        <taxon>Pseudomonadati</taxon>
        <taxon>Pseudomonadota</taxon>
        <taxon>Gammaproteobacteria</taxon>
        <taxon>Enterobacterales</taxon>
        <taxon>Erwiniaceae</taxon>
        <taxon>Buchnera</taxon>
    </lineage>
</organism>
<evidence type="ECO:0000256" key="6">
    <source>
        <dbReference type="ARBA" id="ARBA00022833"/>
    </source>
</evidence>
<dbReference type="GO" id="GO:0008616">
    <property type="term" value="P:tRNA queuosine(34) biosynthetic process"/>
    <property type="evidence" value="ECO:0007669"/>
    <property type="project" value="UniProtKB-KW"/>
</dbReference>
<feature type="active site" description="Charge relay system" evidence="10">
    <location>
        <position position="109"/>
    </location>
</feature>
<evidence type="ECO:0000313" key="12">
    <source>
        <dbReference type="EMBL" id="QCI21706.1"/>
    </source>
</evidence>
<evidence type="ECO:0000256" key="2">
    <source>
        <dbReference type="ARBA" id="ARBA00008900"/>
    </source>
</evidence>
<comment type="similarity">
    <text evidence="2 9">Belongs to the PTPS family. QueD subfamily.</text>
</comment>
<evidence type="ECO:0000256" key="3">
    <source>
        <dbReference type="ARBA" id="ARBA00018141"/>
    </source>
</evidence>
<evidence type="ECO:0000256" key="10">
    <source>
        <dbReference type="PIRSR" id="PIRSR006113-1"/>
    </source>
</evidence>
<reference evidence="12 13" key="2">
    <citation type="submission" date="2019-05" db="EMBL/GenBank/DDBJ databases">
        <title>Genome evolution of the obligate endosymbiont Buchnera aphidicola.</title>
        <authorList>
            <person name="Moran N.A."/>
        </authorList>
    </citation>
    <scope>NUCLEOTIDE SEQUENCE [LARGE SCALE GENOMIC DNA]</scope>
    <source>
        <strain evidence="12 13">Hta</strain>
    </source>
</reference>
<dbReference type="PANTHER" id="PTHR12589">
    <property type="entry name" value="PYRUVOYL TETRAHYDROBIOPTERIN SYNTHASE"/>
    <property type="match status" value="1"/>
</dbReference>
<dbReference type="InterPro" id="IPR038418">
    <property type="entry name" value="6-PTP_synth/QueD_sf"/>
</dbReference>
<feature type="binding site" evidence="11">
    <location>
        <position position="30"/>
    </location>
    <ligand>
        <name>Zn(2+)</name>
        <dbReference type="ChEBI" id="CHEBI:29105"/>
    </ligand>
</feature>
<keyword evidence="4 9" id="KW-0479">Metal-binding</keyword>
<dbReference type="GO" id="GO:0046872">
    <property type="term" value="F:metal ion binding"/>
    <property type="evidence" value="ECO:0007669"/>
    <property type="project" value="UniProtKB-KW"/>
</dbReference>
<dbReference type="PIRSF" id="PIRSF006113">
    <property type="entry name" value="PTP_synth"/>
    <property type="match status" value="1"/>
</dbReference>
<sequence>MKTTIFKDFYFEAAHYLPYVSKQHKCRRLHGHSFLVRLEIRDKVDQKTGWIMDYADIQLKFKPIYDQLDHHFLNDIPGLENPTSEVLVKWIWKHLKPHLPSLYTVTIKETCTAGCTYQDDSKKIKS</sequence>
<evidence type="ECO:0000256" key="5">
    <source>
        <dbReference type="ARBA" id="ARBA00022785"/>
    </source>
</evidence>
<comment type="cofactor">
    <cofactor evidence="9 11">
        <name>Zn(2+)</name>
        <dbReference type="ChEBI" id="CHEBI:29105"/>
    </cofactor>
    <text evidence="9 11">Binds 1 zinc ion per subunit.</text>
</comment>